<protein>
    <submittedName>
        <fullName evidence="12">Amino acid ABC transporter permease</fullName>
    </submittedName>
</protein>
<dbReference type="GO" id="GO:0022857">
    <property type="term" value="F:transmembrane transporter activity"/>
    <property type="evidence" value="ECO:0007669"/>
    <property type="project" value="InterPro"/>
</dbReference>
<feature type="transmembrane region" description="Helical" evidence="10">
    <location>
        <begin position="15"/>
        <end position="41"/>
    </location>
</feature>
<gene>
    <name evidence="12" type="ORF">F9L08_27375</name>
</gene>
<keyword evidence="9 10" id="KW-0472">Membrane</keyword>
<organism evidence="12 13">
    <name type="scientific">Brucella tritici</name>
    <dbReference type="NCBI Taxonomy" id="94626"/>
    <lineage>
        <taxon>Bacteria</taxon>
        <taxon>Pseudomonadati</taxon>
        <taxon>Pseudomonadota</taxon>
        <taxon>Alphaproteobacteria</taxon>
        <taxon>Hyphomicrobiales</taxon>
        <taxon>Brucellaceae</taxon>
        <taxon>Brucella/Ochrobactrum group</taxon>
        <taxon>Brucella</taxon>
    </lineage>
</organism>
<dbReference type="AlphaFoldDB" id="A0A6L3Y3D7"/>
<feature type="transmembrane region" description="Helical" evidence="10">
    <location>
        <begin position="53"/>
        <end position="75"/>
    </location>
</feature>
<proteinExistence type="inferred from homology"/>
<accession>A0A6L3Y3D7</accession>
<sequence length="220" mass="23351">MGVTWEDVAGWLPSFWSGFLISIQITVVSLGLGIPLGFAFALGVQAKSKLVRYLCLALVEIGRGAPALVLLQFVYYGLPNTGISVGAMAAAAIALSWNTGAYTSEIIRAGLESVPAGQKEAVIALGMTPADGLRYIIVPQGIRVAIPALMGFAIIVFQGTSLCFAIAVPELISRAYDIGSMQFFYFPALGVAGLFYVAVCMPASFLVSWVERRAGVYSQR</sequence>
<keyword evidence="4 10" id="KW-0813">Transport</keyword>
<comment type="subcellular location">
    <subcellularLocation>
        <location evidence="2">Cell inner membrane</location>
        <topology evidence="2">Multi-pass membrane protein</topology>
    </subcellularLocation>
    <subcellularLocation>
        <location evidence="10">Cell membrane</location>
        <topology evidence="10">Multi-pass membrane protein</topology>
    </subcellularLocation>
</comment>
<evidence type="ECO:0000256" key="10">
    <source>
        <dbReference type="RuleBase" id="RU363032"/>
    </source>
</evidence>
<dbReference type="Pfam" id="PF00528">
    <property type="entry name" value="BPD_transp_1"/>
    <property type="match status" value="1"/>
</dbReference>
<dbReference type="SUPFAM" id="SSF161098">
    <property type="entry name" value="MetI-like"/>
    <property type="match status" value="1"/>
</dbReference>
<dbReference type="RefSeq" id="WP_151654249.1">
    <property type="nucleotide sequence ID" value="NZ_WBVX01000053.1"/>
</dbReference>
<keyword evidence="6 10" id="KW-0812">Transmembrane</keyword>
<dbReference type="PROSITE" id="PS50928">
    <property type="entry name" value="ABC_TM1"/>
    <property type="match status" value="1"/>
</dbReference>
<dbReference type="InterPro" id="IPR000515">
    <property type="entry name" value="MetI-like"/>
</dbReference>
<feature type="transmembrane region" description="Helical" evidence="10">
    <location>
        <begin position="188"/>
        <end position="210"/>
    </location>
</feature>
<keyword evidence="8 10" id="KW-1133">Transmembrane helix</keyword>
<dbReference type="InterPro" id="IPR010065">
    <property type="entry name" value="AA_ABC_transptr_permease_3TM"/>
</dbReference>
<feature type="transmembrane region" description="Helical" evidence="10">
    <location>
        <begin position="81"/>
        <end position="98"/>
    </location>
</feature>
<evidence type="ECO:0000256" key="2">
    <source>
        <dbReference type="ARBA" id="ARBA00004429"/>
    </source>
</evidence>
<evidence type="ECO:0000256" key="4">
    <source>
        <dbReference type="ARBA" id="ARBA00022448"/>
    </source>
</evidence>
<feature type="transmembrane region" description="Helical" evidence="10">
    <location>
        <begin position="144"/>
        <end position="168"/>
    </location>
</feature>
<comment type="caution">
    <text evidence="12">The sequence shown here is derived from an EMBL/GenBank/DDBJ whole genome shotgun (WGS) entry which is preliminary data.</text>
</comment>
<keyword evidence="5" id="KW-1003">Cell membrane</keyword>
<evidence type="ECO:0000313" key="12">
    <source>
        <dbReference type="EMBL" id="KAB2675784.1"/>
    </source>
</evidence>
<evidence type="ECO:0000256" key="7">
    <source>
        <dbReference type="ARBA" id="ARBA00022970"/>
    </source>
</evidence>
<evidence type="ECO:0000256" key="1">
    <source>
        <dbReference type="ARBA" id="ARBA00003159"/>
    </source>
</evidence>
<keyword evidence="7" id="KW-0029">Amino-acid transport</keyword>
<evidence type="ECO:0000256" key="8">
    <source>
        <dbReference type="ARBA" id="ARBA00022989"/>
    </source>
</evidence>
<comment type="function">
    <text evidence="1">Part of the binding-protein-dependent transport system for glutamine; probably responsible for the translocation of the substrate across the membrane.</text>
</comment>
<dbReference type="PANTHER" id="PTHR30614:SF20">
    <property type="entry name" value="GLUTAMINE TRANSPORT SYSTEM PERMEASE PROTEIN GLNP"/>
    <property type="match status" value="1"/>
</dbReference>
<evidence type="ECO:0000259" key="11">
    <source>
        <dbReference type="PROSITE" id="PS50928"/>
    </source>
</evidence>
<comment type="similarity">
    <text evidence="3">Belongs to the binding-protein-dependent transport system permease family. HisMQ subfamily.</text>
</comment>
<feature type="domain" description="ABC transmembrane type-1" evidence="11">
    <location>
        <begin position="15"/>
        <end position="207"/>
    </location>
</feature>
<dbReference type="GO" id="GO:0006865">
    <property type="term" value="P:amino acid transport"/>
    <property type="evidence" value="ECO:0007669"/>
    <property type="project" value="UniProtKB-KW"/>
</dbReference>
<dbReference type="Proteomes" id="UP000481643">
    <property type="component" value="Unassembled WGS sequence"/>
</dbReference>
<dbReference type="NCBIfam" id="TIGR01726">
    <property type="entry name" value="HEQRo_perm_3TM"/>
    <property type="match status" value="1"/>
</dbReference>
<evidence type="ECO:0000256" key="9">
    <source>
        <dbReference type="ARBA" id="ARBA00023136"/>
    </source>
</evidence>
<evidence type="ECO:0000313" key="13">
    <source>
        <dbReference type="Proteomes" id="UP000481643"/>
    </source>
</evidence>
<name>A0A6L3Y3D7_9HYPH</name>
<evidence type="ECO:0000256" key="3">
    <source>
        <dbReference type="ARBA" id="ARBA00010072"/>
    </source>
</evidence>
<evidence type="ECO:0000256" key="6">
    <source>
        <dbReference type="ARBA" id="ARBA00022692"/>
    </source>
</evidence>
<dbReference type="InterPro" id="IPR035906">
    <property type="entry name" value="MetI-like_sf"/>
</dbReference>
<dbReference type="InterPro" id="IPR043429">
    <property type="entry name" value="ArtM/GltK/GlnP/TcyL/YhdX-like"/>
</dbReference>
<dbReference type="CDD" id="cd06261">
    <property type="entry name" value="TM_PBP2"/>
    <property type="match status" value="1"/>
</dbReference>
<reference evidence="12 13" key="1">
    <citation type="submission" date="2019-09" db="EMBL/GenBank/DDBJ databases">
        <title>Taxonomic organization of the family Brucellaceae based on a phylogenomic approach.</title>
        <authorList>
            <person name="Leclercq S."/>
            <person name="Cloeckaert A."/>
            <person name="Zygmunt M.S."/>
        </authorList>
    </citation>
    <scope>NUCLEOTIDE SEQUENCE [LARGE SCALE GENOMIC DNA]</scope>
    <source>
        <strain evidence="12 13">WS1830</strain>
    </source>
</reference>
<dbReference type="EMBL" id="WBVX01000053">
    <property type="protein sequence ID" value="KAB2675784.1"/>
    <property type="molecule type" value="Genomic_DNA"/>
</dbReference>
<dbReference type="PANTHER" id="PTHR30614">
    <property type="entry name" value="MEMBRANE COMPONENT OF AMINO ACID ABC TRANSPORTER"/>
    <property type="match status" value="1"/>
</dbReference>
<dbReference type="GO" id="GO:0043190">
    <property type="term" value="C:ATP-binding cassette (ABC) transporter complex"/>
    <property type="evidence" value="ECO:0007669"/>
    <property type="project" value="InterPro"/>
</dbReference>
<dbReference type="Gene3D" id="1.10.3720.10">
    <property type="entry name" value="MetI-like"/>
    <property type="match status" value="1"/>
</dbReference>
<evidence type="ECO:0000256" key="5">
    <source>
        <dbReference type="ARBA" id="ARBA00022475"/>
    </source>
</evidence>